<dbReference type="EMBL" id="JAUSTO010000006">
    <property type="protein sequence ID" value="MDQ0152536.1"/>
    <property type="molecule type" value="Genomic_DNA"/>
</dbReference>
<gene>
    <name evidence="1" type="ORF">J2S20_001228</name>
</gene>
<name>A0AAE3VA31_9FIRM</name>
<dbReference type="InterPro" id="IPR043721">
    <property type="entry name" value="DUF5662"/>
</dbReference>
<evidence type="ECO:0008006" key="3">
    <source>
        <dbReference type="Google" id="ProtNLM"/>
    </source>
</evidence>
<comment type="caution">
    <text evidence="1">The sequence shown here is derived from an EMBL/GenBank/DDBJ whole genome shotgun (WGS) entry which is preliminary data.</text>
</comment>
<dbReference type="AlphaFoldDB" id="A0AAE3VA31"/>
<dbReference type="RefSeq" id="WP_106611777.1">
    <property type="nucleotide sequence ID" value="NZ_JAUSTO010000006.1"/>
</dbReference>
<reference evidence="1" key="1">
    <citation type="submission" date="2023-07" db="EMBL/GenBank/DDBJ databases">
        <title>Genomic Encyclopedia of Type Strains, Phase IV (KMG-IV): sequencing the most valuable type-strain genomes for metagenomic binning, comparative biology and taxonomic classification.</title>
        <authorList>
            <person name="Goeker M."/>
        </authorList>
    </citation>
    <scope>NUCLEOTIDE SEQUENCE</scope>
    <source>
        <strain evidence="1">DSM 19659</strain>
    </source>
</reference>
<sequence length="189" mass="22358">MKFHNVFHHFITISIHKLTVMDLCFKLGLLRQGLLHDLSKYSPIEFLTGVHYYQGDRSPNAVERNTLGYSAAWLHHKGRNLHHYEYWMDINPKTREWEGVKMPLRYVLEMVCDRIAASKVYNGPNYSDSTPLQYYRDRSESSRLHPDTRALLETLLIMLSEHGERYTLGYMRWLMKHPQSYEHSNGTAQ</sequence>
<keyword evidence="2" id="KW-1185">Reference proteome</keyword>
<organism evidence="1 2">
    <name type="scientific">Moryella indoligenes</name>
    <dbReference type="NCBI Taxonomy" id="371674"/>
    <lineage>
        <taxon>Bacteria</taxon>
        <taxon>Bacillati</taxon>
        <taxon>Bacillota</taxon>
        <taxon>Clostridia</taxon>
        <taxon>Lachnospirales</taxon>
        <taxon>Lachnospiraceae</taxon>
        <taxon>Moryella</taxon>
    </lineage>
</organism>
<evidence type="ECO:0000313" key="1">
    <source>
        <dbReference type="EMBL" id="MDQ0152536.1"/>
    </source>
</evidence>
<accession>A0AAE3VA31</accession>
<evidence type="ECO:0000313" key="2">
    <source>
        <dbReference type="Proteomes" id="UP001241537"/>
    </source>
</evidence>
<proteinExistence type="predicted"/>
<dbReference type="Pfam" id="PF18907">
    <property type="entry name" value="DUF5662"/>
    <property type="match status" value="1"/>
</dbReference>
<protein>
    <recommendedName>
        <fullName evidence="3">Catalase</fullName>
    </recommendedName>
</protein>
<dbReference type="Proteomes" id="UP001241537">
    <property type="component" value="Unassembled WGS sequence"/>
</dbReference>